<keyword evidence="6" id="KW-0378">Hydrolase</keyword>
<evidence type="ECO:0000256" key="4">
    <source>
        <dbReference type="ARBA" id="ARBA00022840"/>
    </source>
</evidence>
<dbReference type="Proteomes" id="UP000029060">
    <property type="component" value="Unassembled WGS sequence"/>
</dbReference>
<organism evidence="6 7">
    <name type="scientific">Bifidobacterium merycicum</name>
    <dbReference type="NCBI Taxonomy" id="78345"/>
    <lineage>
        <taxon>Bacteria</taxon>
        <taxon>Bacillati</taxon>
        <taxon>Actinomycetota</taxon>
        <taxon>Actinomycetes</taxon>
        <taxon>Bifidobacteriales</taxon>
        <taxon>Bifidobacteriaceae</taxon>
        <taxon>Bifidobacterium</taxon>
    </lineage>
</organism>
<evidence type="ECO:0000313" key="7">
    <source>
        <dbReference type="Proteomes" id="UP000029060"/>
    </source>
</evidence>
<keyword evidence="7" id="KW-1185">Reference proteome</keyword>
<keyword evidence="3" id="KW-0547">Nucleotide-binding</keyword>
<dbReference type="InterPro" id="IPR017871">
    <property type="entry name" value="ABC_transporter-like_CS"/>
</dbReference>
<dbReference type="AlphaFoldDB" id="A0A087BHR3"/>
<keyword evidence="2" id="KW-0813">Transport</keyword>
<dbReference type="SMART" id="SM00382">
    <property type="entry name" value="AAA"/>
    <property type="match status" value="1"/>
</dbReference>
<dbReference type="RefSeq" id="WP_033523067.1">
    <property type="nucleotide sequence ID" value="NZ_CADAXU010000003.1"/>
</dbReference>
<comment type="similarity">
    <text evidence="1">Belongs to the ABC transporter superfamily.</text>
</comment>
<dbReference type="PROSITE" id="PS50893">
    <property type="entry name" value="ABC_TRANSPORTER_2"/>
    <property type="match status" value="1"/>
</dbReference>
<gene>
    <name evidence="6" type="ORF">BMERY_1898</name>
</gene>
<dbReference type="Gene3D" id="3.40.50.300">
    <property type="entry name" value="P-loop containing nucleotide triphosphate hydrolases"/>
    <property type="match status" value="1"/>
</dbReference>
<evidence type="ECO:0000256" key="3">
    <source>
        <dbReference type="ARBA" id="ARBA00022741"/>
    </source>
</evidence>
<proteinExistence type="inferred from homology"/>
<evidence type="ECO:0000256" key="1">
    <source>
        <dbReference type="ARBA" id="ARBA00005417"/>
    </source>
</evidence>
<dbReference type="GO" id="GO:0005524">
    <property type="term" value="F:ATP binding"/>
    <property type="evidence" value="ECO:0007669"/>
    <property type="project" value="UniProtKB-KW"/>
</dbReference>
<dbReference type="eggNOG" id="COG4608">
    <property type="taxonomic scope" value="Bacteria"/>
</dbReference>
<reference evidence="6 7" key="1">
    <citation type="submission" date="2014-03" db="EMBL/GenBank/DDBJ databases">
        <title>Genomics of Bifidobacteria.</title>
        <authorList>
            <person name="Ventura M."/>
            <person name="Milani C."/>
            <person name="Lugli G.A."/>
        </authorList>
    </citation>
    <scope>NUCLEOTIDE SEQUENCE [LARGE SCALE GENOMIC DNA]</scope>
    <source>
        <strain evidence="6 7">LMG 11341</strain>
    </source>
</reference>
<dbReference type="EMBL" id="JGZC01000005">
    <property type="protein sequence ID" value="KFI70563.1"/>
    <property type="molecule type" value="Genomic_DNA"/>
</dbReference>
<dbReference type="InterPro" id="IPR050319">
    <property type="entry name" value="ABC_transp_ATP-bind"/>
</dbReference>
<sequence>MNEIVLQGRGICKSYGSKRNRRQVLFDVDIEVRSGECLAIIGASGSGKSTLTRVLFGLESADCGEIAYRGQAMGERNDAVRHMLRGETGLVFQDPFASLDPRWHVARSVEEPLRLHHRGMGDDEAASRIGRALRLVGLDPAVFAARYPMDLSGGQAQRVAIARAIVDDPGVILADEPMSAIDVAARVRILETFHAIREANPNMSLVMVSHDLGVVRHIADRIVVLHDGRVEESGTTTEILKHPCSAYTRSLIEAASMQA</sequence>
<dbReference type="EC" id="3.6.3.24" evidence="6"/>
<dbReference type="CDD" id="cd03257">
    <property type="entry name" value="ABC_NikE_OppD_transporters"/>
    <property type="match status" value="1"/>
</dbReference>
<dbReference type="PANTHER" id="PTHR43776">
    <property type="entry name" value="TRANSPORT ATP-BINDING PROTEIN"/>
    <property type="match status" value="1"/>
</dbReference>
<dbReference type="OrthoDB" id="8481147at2"/>
<evidence type="ECO:0000259" key="5">
    <source>
        <dbReference type="PROSITE" id="PS50893"/>
    </source>
</evidence>
<dbReference type="InterPro" id="IPR003593">
    <property type="entry name" value="AAA+_ATPase"/>
</dbReference>
<accession>A0A087BHR3</accession>
<dbReference type="STRING" id="78345.BMERY_1898"/>
<dbReference type="PROSITE" id="PS00211">
    <property type="entry name" value="ABC_TRANSPORTER_1"/>
    <property type="match status" value="1"/>
</dbReference>
<dbReference type="GO" id="GO:0055085">
    <property type="term" value="P:transmembrane transport"/>
    <property type="evidence" value="ECO:0007669"/>
    <property type="project" value="UniProtKB-ARBA"/>
</dbReference>
<protein>
    <submittedName>
        <fullName evidence="6">Peptide ABC transporter, ATP-binding protein</fullName>
        <ecNumber evidence="6">3.6.3.24</ecNumber>
    </submittedName>
</protein>
<keyword evidence="4 6" id="KW-0067">ATP-binding</keyword>
<dbReference type="PANTHER" id="PTHR43776:SF7">
    <property type="entry name" value="D,D-DIPEPTIDE TRANSPORT ATP-BINDING PROTEIN DDPF-RELATED"/>
    <property type="match status" value="1"/>
</dbReference>
<dbReference type="InterPro" id="IPR027417">
    <property type="entry name" value="P-loop_NTPase"/>
</dbReference>
<evidence type="ECO:0000256" key="2">
    <source>
        <dbReference type="ARBA" id="ARBA00022448"/>
    </source>
</evidence>
<comment type="caution">
    <text evidence="6">The sequence shown here is derived from an EMBL/GenBank/DDBJ whole genome shotgun (WGS) entry which is preliminary data.</text>
</comment>
<dbReference type="InterPro" id="IPR003439">
    <property type="entry name" value="ABC_transporter-like_ATP-bd"/>
</dbReference>
<dbReference type="Pfam" id="PF00005">
    <property type="entry name" value="ABC_tran"/>
    <property type="match status" value="1"/>
</dbReference>
<evidence type="ECO:0000313" key="6">
    <source>
        <dbReference type="EMBL" id="KFI70563.1"/>
    </source>
</evidence>
<feature type="domain" description="ABC transporter" evidence="5">
    <location>
        <begin position="6"/>
        <end position="252"/>
    </location>
</feature>
<name>A0A087BHR3_9BIFI</name>
<dbReference type="SUPFAM" id="SSF52540">
    <property type="entry name" value="P-loop containing nucleoside triphosphate hydrolases"/>
    <property type="match status" value="1"/>
</dbReference>
<dbReference type="GO" id="GO:0016887">
    <property type="term" value="F:ATP hydrolysis activity"/>
    <property type="evidence" value="ECO:0007669"/>
    <property type="project" value="InterPro"/>
</dbReference>